<comment type="caution">
    <text evidence="3">The sequence shown here is derived from an EMBL/GenBank/DDBJ whole genome shotgun (WGS) entry which is preliminary data.</text>
</comment>
<dbReference type="Pfam" id="PF12143">
    <property type="entry name" value="PPO1_KFDV"/>
    <property type="match status" value="1"/>
</dbReference>
<evidence type="ECO:0000256" key="1">
    <source>
        <dbReference type="SAM" id="MobiDB-lite"/>
    </source>
</evidence>
<gene>
    <name evidence="3" type="ORF">RJT34_23734</name>
</gene>
<accession>A0AAN9FT91</accession>
<evidence type="ECO:0000313" key="4">
    <source>
        <dbReference type="Proteomes" id="UP001359559"/>
    </source>
</evidence>
<dbReference type="InterPro" id="IPR022740">
    <property type="entry name" value="Polyphenol_oxidase_C"/>
</dbReference>
<feature type="compositionally biased region" description="Basic residues" evidence="1">
    <location>
        <begin position="36"/>
        <end position="45"/>
    </location>
</feature>
<protein>
    <recommendedName>
        <fullName evidence="2">Polyphenol oxidase C-terminal domain-containing protein</fullName>
    </recommendedName>
</protein>
<proteinExistence type="predicted"/>
<dbReference type="EMBL" id="JAYKXN010000006">
    <property type="protein sequence ID" value="KAK7278698.1"/>
    <property type="molecule type" value="Genomic_DNA"/>
</dbReference>
<organism evidence="3 4">
    <name type="scientific">Clitoria ternatea</name>
    <name type="common">Butterfly pea</name>
    <dbReference type="NCBI Taxonomy" id="43366"/>
    <lineage>
        <taxon>Eukaryota</taxon>
        <taxon>Viridiplantae</taxon>
        <taxon>Streptophyta</taxon>
        <taxon>Embryophyta</taxon>
        <taxon>Tracheophyta</taxon>
        <taxon>Spermatophyta</taxon>
        <taxon>Magnoliopsida</taxon>
        <taxon>eudicotyledons</taxon>
        <taxon>Gunneridae</taxon>
        <taxon>Pentapetalae</taxon>
        <taxon>rosids</taxon>
        <taxon>fabids</taxon>
        <taxon>Fabales</taxon>
        <taxon>Fabaceae</taxon>
        <taxon>Papilionoideae</taxon>
        <taxon>50 kb inversion clade</taxon>
        <taxon>NPAAA clade</taxon>
        <taxon>indigoferoid/millettioid clade</taxon>
        <taxon>Phaseoleae</taxon>
        <taxon>Clitoria</taxon>
    </lineage>
</organism>
<dbReference type="Proteomes" id="UP001359559">
    <property type="component" value="Unassembled WGS sequence"/>
</dbReference>
<name>A0AAN9FT91_CLITE</name>
<sequence>MASILSSLSLSNFSSPLSILPFSSSSTSPQSQKPYHPPKPKHHHVFKVSCNSNQNHSTTPNFKEGTAKVLPNNIARNRREVLICIGGLYTMSSLSNTTSSSTPLAKAAPIQPEFPISLESKVTTIVKRPKLLRSKQEKEEKEEVLVVDGIEYDRNEAVKFDVLINDDDDKVIGPSNTEFAGSFVSLPQLSLVKKNKRIKTCLRLGLSDLLEDLEAENDDSVSVTLVPKYGKGPITIEGVRIELMAE</sequence>
<dbReference type="AlphaFoldDB" id="A0AAN9FT91"/>
<reference evidence="3 4" key="1">
    <citation type="submission" date="2024-01" db="EMBL/GenBank/DDBJ databases">
        <title>The genomes of 5 underutilized Papilionoideae crops provide insights into root nodulation and disease resistance.</title>
        <authorList>
            <person name="Yuan L."/>
        </authorList>
    </citation>
    <scope>NUCLEOTIDE SEQUENCE [LARGE SCALE GENOMIC DNA]</scope>
    <source>
        <strain evidence="3">LY-2023</strain>
        <tissue evidence="3">Leaf</tissue>
    </source>
</reference>
<evidence type="ECO:0000259" key="2">
    <source>
        <dbReference type="Pfam" id="PF12143"/>
    </source>
</evidence>
<dbReference type="PANTHER" id="PTHR36608:SF1">
    <property type="entry name" value="POLYPHENOL OXIDASE C, CHLOROPLASTIC-LIKE"/>
    <property type="match status" value="1"/>
</dbReference>
<keyword evidence="4" id="KW-1185">Reference proteome</keyword>
<feature type="compositionally biased region" description="Low complexity" evidence="1">
    <location>
        <begin position="24"/>
        <end position="34"/>
    </location>
</feature>
<dbReference type="PANTHER" id="PTHR36608">
    <property type="entry name" value="POLYPHENOL OXIDASE C, CHLOROPLASTIC-LIKE"/>
    <property type="match status" value="1"/>
</dbReference>
<evidence type="ECO:0000313" key="3">
    <source>
        <dbReference type="EMBL" id="KAK7278698.1"/>
    </source>
</evidence>
<feature type="region of interest" description="Disordered" evidence="1">
    <location>
        <begin position="24"/>
        <end position="45"/>
    </location>
</feature>
<feature type="domain" description="Polyphenol oxidase C-terminal" evidence="2">
    <location>
        <begin position="114"/>
        <end position="243"/>
    </location>
</feature>
<dbReference type="GO" id="GO:0004097">
    <property type="term" value="F:catechol oxidase activity"/>
    <property type="evidence" value="ECO:0007669"/>
    <property type="project" value="InterPro"/>
</dbReference>